<keyword evidence="6 10" id="KW-0472">Membrane</keyword>
<evidence type="ECO:0000256" key="4">
    <source>
        <dbReference type="ARBA" id="ARBA00022989"/>
    </source>
</evidence>
<dbReference type="InterPro" id="IPR000276">
    <property type="entry name" value="GPCR_Rhodpsn"/>
</dbReference>
<sequence length="416" mass="47146">MSPNVTDDVRMRPHGNIGFNEENPVLVHTAVGILALFSAAGVFGNMLVLYVFSRQKQMMTSTIFILTLAATDFISCLITIPFTIVMELHNYQVRWDLVCKLYHFLVTSAIPFSAFIMVAIAFDRYFCIVHPFKRTMTIPRTKMIVFVLALMAVCIGVFCSFVYGVYHEFTDEVSIALNFSGVDVINKWANTSDMLGSSERLVYTNLTTTGIIHSGICARNTIFISDVTFKGFQKIYSSLFGVCAVVVIILYVSIYQRVARRRKRLRNVGNSCCFVCTLSSTVERETTEFTTLRRETNNELQDSNDESNSKKEVIVMPKRKGAYSCRDALDASDGVLKAKLEKLRIANIRTAFMLAIVALVFIVSFLPAWLIALRAVDMNVIVFYMYFLYNVANPVIYAFMNPNFRNQLKAMLEQCR</sequence>
<dbReference type="PROSITE" id="PS50262">
    <property type="entry name" value="G_PROTEIN_RECEP_F1_2"/>
    <property type="match status" value="1"/>
</dbReference>
<dbReference type="GO" id="GO:0004930">
    <property type="term" value="F:G protein-coupled receptor activity"/>
    <property type="evidence" value="ECO:0007669"/>
    <property type="project" value="UniProtKB-KW"/>
</dbReference>
<feature type="domain" description="G-protein coupled receptors family 1 profile" evidence="11">
    <location>
        <begin position="44"/>
        <end position="397"/>
    </location>
</feature>
<dbReference type="Gene3D" id="1.20.1070.10">
    <property type="entry name" value="Rhodopsin 7-helix transmembrane proteins"/>
    <property type="match status" value="1"/>
</dbReference>
<dbReference type="AlphaFoldDB" id="A0ABD3VP88"/>
<comment type="caution">
    <text evidence="12">The sequence shown here is derived from an EMBL/GenBank/DDBJ whole genome shotgun (WGS) entry which is preliminary data.</text>
</comment>
<keyword evidence="8 9" id="KW-0807">Transducer</keyword>
<comment type="subcellular location">
    <subcellularLocation>
        <location evidence="1">Cell membrane</location>
        <topology evidence="1">Multi-pass membrane protein</topology>
    </subcellularLocation>
</comment>
<evidence type="ECO:0000256" key="7">
    <source>
        <dbReference type="ARBA" id="ARBA00023170"/>
    </source>
</evidence>
<dbReference type="InterPro" id="IPR017452">
    <property type="entry name" value="GPCR_Rhodpsn_7TM"/>
</dbReference>
<evidence type="ECO:0000256" key="6">
    <source>
        <dbReference type="ARBA" id="ARBA00023136"/>
    </source>
</evidence>
<organism evidence="12 13">
    <name type="scientific">Sinanodonta woodiana</name>
    <name type="common">Chinese pond mussel</name>
    <name type="synonym">Anodonta woodiana</name>
    <dbReference type="NCBI Taxonomy" id="1069815"/>
    <lineage>
        <taxon>Eukaryota</taxon>
        <taxon>Metazoa</taxon>
        <taxon>Spiralia</taxon>
        <taxon>Lophotrochozoa</taxon>
        <taxon>Mollusca</taxon>
        <taxon>Bivalvia</taxon>
        <taxon>Autobranchia</taxon>
        <taxon>Heteroconchia</taxon>
        <taxon>Palaeoheterodonta</taxon>
        <taxon>Unionida</taxon>
        <taxon>Unionoidea</taxon>
        <taxon>Unionidae</taxon>
        <taxon>Unioninae</taxon>
        <taxon>Sinanodonta</taxon>
    </lineage>
</organism>
<reference evidence="12 13" key="1">
    <citation type="submission" date="2024-11" db="EMBL/GenBank/DDBJ databases">
        <title>Chromosome-level genome assembly of the freshwater bivalve Anodonta woodiana.</title>
        <authorList>
            <person name="Chen X."/>
        </authorList>
    </citation>
    <scope>NUCLEOTIDE SEQUENCE [LARGE SCALE GENOMIC DNA]</scope>
    <source>
        <strain evidence="12">MN2024</strain>
        <tissue evidence="12">Gills</tissue>
    </source>
</reference>
<keyword evidence="5 9" id="KW-0297">G-protein coupled receptor</keyword>
<keyword evidence="2" id="KW-1003">Cell membrane</keyword>
<evidence type="ECO:0000313" key="12">
    <source>
        <dbReference type="EMBL" id="KAL3862255.1"/>
    </source>
</evidence>
<feature type="transmembrane region" description="Helical" evidence="10">
    <location>
        <begin position="101"/>
        <end position="122"/>
    </location>
</feature>
<feature type="transmembrane region" description="Helical" evidence="10">
    <location>
        <begin position="378"/>
        <end position="399"/>
    </location>
</feature>
<keyword evidence="7 9" id="KW-0675">Receptor</keyword>
<evidence type="ECO:0000256" key="9">
    <source>
        <dbReference type="RuleBase" id="RU000688"/>
    </source>
</evidence>
<dbReference type="PANTHER" id="PTHR24230:SF158">
    <property type="entry name" value="G-PROTEIN COUPLED RECEPTORS FAMILY 1 PROFILE DOMAIN-CONTAINING PROTEIN"/>
    <property type="match status" value="1"/>
</dbReference>
<feature type="transmembrane region" description="Helical" evidence="10">
    <location>
        <begin position="351"/>
        <end position="372"/>
    </location>
</feature>
<evidence type="ECO:0000313" key="13">
    <source>
        <dbReference type="Proteomes" id="UP001634394"/>
    </source>
</evidence>
<keyword evidence="3 9" id="KW-0812">Transmembrane</keyword>
<gene>
    <name evidence="12" type="ORF">ACJMK2_008237</name>
</gene>
<evidence type="ECO:0000259" key="11">
    <source>
        <dbReference type="PROSITE" id="PS50262"/>
    </source>
</evidence>
<evidence type="ECO:0000256" key="10">
    <source>
        <dbReference type="SAM" id="Phobius"/>
    </source>
</evidence>
<dbReference type="PRINTS" id="PR00237">
    <property type="entry name" value="GPCRRHODOPSN"/>
</dbReference>
<feature type="transmembrane region" description="Helical" evidence="10">
    <location>
        <begin position="143"/>
        <end position="166"/>
    </location>
</feature>
<comment type="similarity">
    <text evidence="9">Belongs to the G-protein coupled receptor 1 family.</text>
</comment>
<dbReference type="PANTHER" id="PTHR24230">
    <property type="entry name" value="G-PROTEIN COUPLED RECEPTOR"/>
    <property type="match status" value="1"/>
</dbReference>
<accession>A0ABD3VP88</accession>
<keyword evidence="4 10" id="KW-1133">Transmembrane helix</keyword>
<protein>
    <recommendedName>
        <fullName evidence="11">G-protein coupled receptors family 1 profile domain-containing protein</fullName>
    </recommendedName>
</protein>
<dbReference type="SUPFAM" id="SSF81321">
    <property type="entry name" value="Family A G protein-coupled receptor-like"/>
    <property type="match status" value="1"/>
</dbReference>
<dbReference type="Proteomes" id="UP001634394">
    <property type="component" value="Unassembled WGS sequence"/>
</dbReference>
<dbReference type="EMBL" id="JBJQND010000011">
    <property type="protein sequence ID" value="KAL3862255.1"/>
    <property type="molecule type" value="Genomic_DNA"/>
</dbReference>
<feature type="transmembrane region" description="Helical" evidence="10">
    <location>
        <begin position="63"/>
        <end position="86"/>
    </location>
</feature>
<dbReference type="SMART" id="SM01381">
    <property type="entry name" value="7TM_GPCR_Srsx"/>
    <property type="match status" value="1"/>
</dbReference>
<dbReference type="GO" id="GO:0005886">
    <property type="term" value="C:plasma membrane"/>
    <property type="evidence" value="ECO:0007669"/>
    <property type="project" value="UniProtKB-SubCell"/>
</dbReference>
<feature type="transmembrane region" description="Helical" evidence="10">
    <location>
        <begin position="235"/>
        <end position="254"/>
    </location>
</feature>
<proteinExistence type="inferred from homology"/>
<evidence type="ECO:0000256" key="8">
    <source>
        <dbReference type="ARBA" id="ARBA00023224"/>
    </source>
</evidence>
<dbReference type="Pfam" id="PF00001">
    <property type="entry name" value="7tm_1"/>
    <property type="match status" value="1"/>
</dbReference>
<evidence type="ECO:0000256" key="5">
    <source>
        <dbReference type="ARBA" id="ARBA00023040"/>
    </source>
</evidence>
<name>A0ABD3VP88_SINWO</name>
<evidence type="ECO:0000256" key="2">
    <source>
        <dbReference type="ARBA" id="ARBA00022475"/>
    </source>
</evidence>
<keyword evidence="13" id="KW-1185">Reference proteome</keyword>
<feature type="transmembrane region" description="Helical" evidence="10">
    <location>
        <begin position="25"/>
        <end position="51"/>
    </location>
</feature>
<dbReference type="PROSITE" id="PS00237">
    <property type="entry name" value="G_PROTEIN_RECEP_F1_1"/>
    <property type="match status" value="1"/>
</dbReference>
<evidence type="ECO:0000256" key="1">
    <source>
        <dbReference type="ARBA" id="ARBA00004651"/>
    </source>
</evidence>
<evidence type="ECO:0000256" key="3">
    <source>
        <dbReference type="ARBA" id="ARBA00022692"/>
    </source>
</evidence>